<evidence type="ECO:0008006" key="8">
    <source>
        <dbReference type="Google" id="ProtNLM"/>
    </source>
</evidence>
<reference evidence="6 7" key="1">
    <citation type="submission" date="2014-07" db="EMBL/GenBank/DDBJ databases">
        <title>Complete genome sequence of a moderately halophilic bacterium Terribacillus aidingensis MP602, isolated from Cryptomeria fortunei in Tianmu mountain in China.</title>
        <authorList>
            <person name="Wang Y."/>
            <person name="Lu P."/>
            <person name="Zhang L."/>
        </authorList>
    </citation>
    <scope>NUCLEOTIDE SEQUENCE [LARGE SCALE GENOMIC DNA]</scope>
    <source>
        <strain evidence="6 7">MP602</strain>
    </source>
</reference>
<dbReference type="GeneID" id="34220688"/>
<comment type="subcellular location">
    <subcellularLocation>
        <location evidence="1">Membrane</location>
        <topology evidence="1">Multi-pass membrane protein</topology>
    </subcellularLocation>
</comment>
<dbReference type="InterPro" id="IPR002657">
    <property type="entry name" value="BilAc:Na_symport/Acr3"/>
</dbReference>
<dbReference type="Proteomes" id="UP000027980">
    <property type="component" value="Chromosome"/>
</dbReference>
<dbReference type="PANTHER" id="PTHR10361:SF28">
    <property type="entry name" value="P3 PROTEIN-RELATED"/>
    <property type="match status" value="1"/>
</dbReference>
<keyword evidence="4 5" id="KW-0472">Membrane</keyword>
<keyword evidence="2 5" id="KW-0812">Transmembrane</keyword>
<feature type="transmembrane region" description="Helical" evidence="5">
    <location>
        <begin position="12"/>
        <end position="30"/>
    </location>
</feature>
<evidence type="ECO:0000256" key="3">
    <source>
        <dbReference type="ARBA" id="ARBA00022989"/>
    </source>
</evidence>
<accession>A0A075LLS9</accession>
<protein>
    <recommendedName>
        <fullName evidence="8">Bile acid:sodium symporter</fullName>
    </recommendedName>
</protein>
<dbReference type="Gene3D" id="1.20.1530.20">
    <property type="match status" value="1"/>
</dbReference>
<sequence length="315" mass="33735">MDQLNRVLARYMPFLTPASVLAGFLLANFLHHGEALVPWIFACMTFAGSLSANFNSLLHAVKRPGPMLLAFVVLHFIMPLIALGLGHLFFPGDVNTITGLVLLTAIPTGITAFVWVAMQKGDIGLTLSTILLGTLLSPMLVPLILHLLVGGDVQLEILPMMEGLLWMIVLPSIAGMLVNQLCSKSITSTLSKNLAPFSKIGLIAVVSINASVVAPHLNGMDMTVIGIVLLVFCLSFTGYLLSWLLGKLFRYDRTEIVSVTFIGGMRNISAGVVLAVSFFPAPVAIPVVIGMLFQQVLAAVFSSLLKKNEPQQAAA</sequence>
<evidence type="ECO:0000256" key="1">
    <source>
        <dbReference type="ARBA" id="ARBA00004141"/>
    </source>
</evidence>
<feature type="transmembrane region" description="Helical" evidence="5">
    <location>
        <begin position="96"/>
        <end position="118"/>
    </location>
</feature>
<dbReference type="Pfam" id="PF01758">
    <property type="entry name" value="SBF"/>
    <property type="match status" value="1"/>
</dbReference>
<dbReference type="KEGG" id="tap:GZ22_14340"/>
<feature type="transmembrane region" description="Helical" evidence="5">
    <location>
        <begin position="223"/>
        <end position="244"/>
    </location>
</feature>
<dbReference type="AlphaFoldDB" id="A0A075LLS9"/>
<name>A0A075LLS9_9BACI</name>
<feature type="transmembrane region" description="Helical" evidence="5">
    <location>
        <begin position="256"/>
        <end position="279"/>
    </location>
</feature>
<proteinExistence type="predicted"/>
<evidence type="ECO:0000256" key="4">
    <source>
        <dbReference type="ARBA" id="ARBA00023136"/>
    </source>
</evidence>
<organism evidence="6 7">
    <name type="scientific">Terribacillus saccharophilus</name>
    <dbReference type="NCBI Taxonomy" id="361277"/>
    <lineage>
        <taxon>Bacteria</taxon>
        <taxon>Bacillati</taxon>
        <taxon>Bacillota</taxon>
        <taxon>Bacilli</taxon>
        <taxon>Bacillales</taxon>
        <taxon>Bacillaceae</taxon>
        <taxon>Terribacillus</taxon>
    </lineage>
</organism>
<feature type="transmembrane region" description="Helical" evidence="5">
    <location>
        <begin position="285"/>
        <end position="305"/>
    </location>
</feature>
<dbReference type="InterPro" id="IPR038770">
    <property type="entry name" value="Na+/solute_symporter_sf"/>
</dbReference>
<feature type="transmembrane region" description="Helical" evidence="5">
    <location>
        <begin position="194"/>
        <end position="217"/>
    </location>
</feature>
<evidence type="ECO:0000256" key="5">
    <source>
        <dbReference type="SAM" id="Phobius"/>
    </source>
</evidence>
<feature type="transmembrane region" description="Helical" evidence="5">
    <location>
        <begin position="36"/>
        <end position="55"/>
    </location>
</feature>
<evidence type="ECO:0000313" key="6">
    <source>
        <dbReference type="EMBL" id="AIF67700.1"/>
    </source>
</evidence>
<evidence type="ECO:0000313" key="7">
    <source>
        <dbReference type="Proteomes" id="UP000027980"/>
    </source>
</evidence>
<dbReference type="HOGENOM" id="CLU_071795_0_0_9"/>
<gene>
    <name evidence="6" type="ORF">GZ22_14340</name>
</gene>
<keyword evidence="3 5" id="KW-1133">Transmembrane helix</keyword>
<feature type="transmembrane region" description="Helical" evidence="5">
    <location>
        <begin position="163"/>
        <end position="182"/>
    </location>
</feature>
<feature type="transmembrane region" description="Helical" evidence="5">
    <location>
        <begin position="130"/>
        <end position="151"/>
    </location>
</feature>
<dbReference type="PANTHER" id="PTHR10361">
    <property type="entry name" value="SODIUM-BILE ACID COTRANSPORTER"/>
    <property type="match status" value="1"/>
</dbReference>
<dbReference type="RefSeq" id="WP_038563649.1">
    <property type="nucleotide sequence ID" value="NZ_CP008876.1"/>
</dbReference>
<dbReference type="GO" id="GO:0016020">
    <property type="term" value="C:membrane"/>
    <property type="evidence" value="ECO:0007669"/>
    <property type="project" value="UniProtKB-SubCell"/>
</dbReference>
<dbReference type="EMBL" id="CP008876">
    <property type="protein sequence ID" value="AIF67700.1"/>
    <property type="molecule type" value="Genomic_DNA"/>
</dbReference>
<dbReference type="InterPro" id="IPR004710">
    <property type="entry name" value="Bilac:Na_transpt"/>
</dbReference>
<evidence type="ECO:0000256" key="2">
    <source>
        <dbReference type="ARBA" id="ARBA00022692"/>
    </source>
</evidence>
<feature type="transmembrane region" description="Helical" evidence="5">
    <location>
        <begin position="67"/>
        <end position="90"/>
    </location>
</feature>